<accession>A0A0R1JIG6</accession>
<gene>
    <name evidence="1" type="ORF">FD02_GL000121</name>
</gene>
<dbReference type="RefSeq" id="WP_056951600.1">
    <property type="nucleotide sequence ID" value="NZ_AZDJ01000030.1"/>
</dbReference>
<dbReference type="EMBL" id="AZDJ01000030">
    <property type="protein sequence ID" value="KRK70940.1"/>
    <property type="molecule type" value="Genomic_DNA"/>
</dbReference>
<organism evidence="1 2">
    <name type="scientific">Lacticaseibacillus nasuensis JCM 17158</name>
    <dbReference type="NCBI Taxonomy" id="1291734"/>
    <lineage>
        <taxon>Bacteria</taxon>
        <taxon>Bacillati</taxon>
        <taxon>Bacillota</taxon>
        <taxon>Bacilli</taxon>
        <taxon>Lactobacillales</taxon>
        <taxon>Lactobacillaceae</taxon>
        <taxon>Lacticaseibacillus</taxon>
    </lineage>
</organism>
<sequence>MTPQLLDIHHGFNFRDLGGYPTMAGKTVRSHRVLRSGRMNDLSERDQDYLARYGLRLDLDFRSQAETVTAPDRLPAGVTYDHTPVFVDDETKISANIVELRKHYSTDPLAGFKNMINTYHNLVQEPTAQQAYRHFFDQLLANETGALLFHCAAGKDRTGMGAVYLLTVLGVDPVTIRQDYLASNNYLTGEILRMTNEAKAAGGTPELVATTRSLCSVTNEYLDAAMLLINHDYGSLPHYLATVIGVTPAQQRDLQALYLE</sequence>
<keyword evidence="2" id="KW-1185">Reference proteome</keyword>
<dbReference type="Gene3D" id="3.90.190.10">
    <property type="entry name" value="Protein tyrosine phosphatase superfamily"/>
    <property type="match status" value="1"/>
</dbReference>
<dbReference type="InterPro" id="IPR029021">
    <property type="entry name" value="Prot-tyrosine_phosphatase-like"/>
</dbReference>
<evidence type="ECO:0000313" key="1">
    <source>
        <dbReference type="EMBL" id="KRK70940.1"/>
    </source>
</evidence>
<dbReference type="PROSITE" id="PS00383">
    <property type="entry name" value="TYR_PHOSPHATASE_1"/>
    <property type="match status" value="1"/>
</dbReference>
<dbReference type="GO" id="GO:0004721">
    <property type="term" value="F:phosphoprotein phosphatase activity"/>
    <property type="evidence" value="ECO:0007669"/>
    <property type="project" value="InterPro"/>
</dbReference>
<name>A0A0R1JIG6_9LACO</name>
<dbReference type="Proteomes" id="UP000051804">
    <property type="component" value="Unassembled WGS sequence"/>
</dbReference>
<dbReference type="SUPFAM" id="SSF52799">
    <property type="entry name" value="(Phosphotyrosine protein) phosphatases II"/>
    <property type="match status" value="1"/>
</dbReference>
<protein>
    <submittedName>
        <fullName evidence="1">Protein tyrosine serine phosphatase</fullName>
    </submittedName>
</protein>
<evidence type="ECO:0000313" key="2">
    <source>
        <dbReference type="Proteomes" id="UP000051804"/>
    </source>
</evidence>
<dbReference type="OrthoDB" id="1188001at2"/>
<reference evidence="1 2" key="1">
    <citation type="journal article" date="2015" name="Genome Announc.">
        <title>Expanding the biotechnology potential of lactobacilli through comparative genomics of 213 strains and associated genera.</title>
        <authorList>
            <person name="Sun Z."/>
            <person name="Harris H.M."/>
            <person name="McCann A."/>
            <person name="Guo C."/>
            <person name="Argimon S."/>
            <person name="Zhang W."/>
            <person name="Yang X."/>
            <person name="Jeffery I.B."/>
            <person name="Cooney J.C."/>
            <person name="Kagawa T.F."/>
            <person name="Liu W."/>
            <person name="Song Y."/>
            <person name="Salvetti E."/>
            <person name="Wrobel A."/>
            <person name="Rasinkangas P."/>
            <person name="Parkhill J."/>
            <person name="Rea M.C."/>
            <person name="O'Sullivan O."/>
            <person name="Ritari J."/>
            <person name="Douillard F.P."/>
            <person name="Paul Ross R."/>
            <person name="Yang R."/>
            <person name="Briner A.E."/>
            <person name="Felis G.E."/>
            <person name="de Vos W.M."/>
            <person name="Barrangou R."/>
            <person name="Klaenhammer T.R."/>
            <person name="Caufield P.W."/>
            <person name="Cui Y."/>
            <person name="Zhang H."/>
            <person name="O'Toole P.W."/>
        </authorList>
    </citation>
    <scope>NUCLEOTIDE SEQUENCE [LARGE SCALE GENOMIC DNA]</scope>
    <source>
        <strain evidence="1 2">JCM 17158</strain>
    </source>
</reference>
<dbReference type="PATRIC" id="fig|1291734.4.peg.129"/>
<dbReference type="InterPro" id="IPR026893">
    <property type="entry name" value="Tyr/Ser_Pase_IphP-type"/>
</dbReference>
<proteinExistence type="predicted"/>
<dbReference type="AlphaFoldDB" id="A0A0R1JIG6"/>
<dbReference type="InterPro" id="IPR016130">
    <property type="entry name" value="Tyr_Pase_AS"/>
</dbReference>
<comment type="caution">
    <text evidence="1">The sequence shown here is derived from an EMBL/GenBank/DDBJ whole genome shotgun (WGS) entry which is preliminary data.</text>
</comment>
<dbReference type="Pfam" id="PF13350">
    <property type="entry name" value="Y_phosphatase3"/>
    <property type="match status" value="1"/>
</dbReference>
<dbReference type="STRING" id="1291734.FD02_GL000121"/>